<feature type="domain" description="Chitin-binding type-2" evidence="6">
    <location>
        <begin position="1493"/>
        <end position="1556"/>
    </location>
</feature>
<keyword evidence="8" id="KW-1185">Reference proteome</keyword>
<dbReference type="PANTHER" id="PTHR18947">
    <property type="entry name" value="HOOK PROTEINS"/>
    <property type="match status" value="1"/>
</dbReference>
<feature type="region of interest" description="Disordered" evidence="5">
    <location>
        <begin position="224"/>
        <end position="251"/>
    </location>
</feature>
<feature type="coiled-coil region" evidence="4">
    <location>
        <begin position="1040"/>
        <end position="1120"/>
    </location>
</feature>
<dbReference type="InterPro" id="IPR036508">
    <property type="entry name" value="Chitin-bd_dom_sf"/>
</dbReference>
<dbReference type="EMBL" id="JAMKOV010000006">
    <property type="protein sequence ID" value="KAI8039401.1"/>
    <property type="molecule type" value="Genomic_DNA"/>
</dbReference>
<dbReference type="PANTHER" id="PTHR18947:SF28">
    <property type="entry name" value="GIRDIN, ISOFORM A"/>
    <property type="match status" value="1"/>
</dbReference>
<keyword evidence="2" id="KW-0963">Cytoplasm</keyword>
<comment type="subcellular location">
    <subcellularLocation>
        <location evidence="1">Cytoplasm</location>
    </subcellularLocation>
</comment>
<sequence>MAGTATATPMEIDEFINGALVSWLESCLPRAELLAGYTSLLDGHIIHSVWLQIDPEPQNNPSELNDLNGKSLSIARAKNFECIVRNLKSLFEEELGQTILVLPDAFTLGHHPESRNGLDQMKTLLTLLLGAAVQCPNKELFIARIKELDLQTQHAIVALIKQVTDSHSLVLTEDSLERLTPQSMYTHILRLTKERDLMYLKWIDLACVETEMAASENLVECGQGVGVPRSPSNGTATSTPSSSSNSESNHLAVECADLRSKNRKLRQELEEKSENLLELREELDDKKAHFDKLRQESQEWFTEAKRAAAYRDEVDILRERAERADRLEVEVQKYREKLGDSDFYKSRVEELREDNRVLLESKEMLEEQLQRYRKRSEHAITLESEIIKYKQKLNDMALDRDVDRSKLEELLEENAQLQLVARNLNSTMDLDKSFSENEDDCNSGDNSLSEQLTNNAQTRALKLELENRRLTAALEQLKESSFHESTSKMLELEKEKKKLSLKSEQMQENIQRLTQQNVELESVFKNALEENKKLQDAVDNRQKSYDRQSLEREADRQKLSDAEQQVETLNKEKQRIQTLNESIQRRADDLERLAESKTKELEQYSEKSKQYEQTKQKLYEIEAKVSTFERENASLLKEVSKLKEGSEQKSVQLDESINRLDVQSKELQKLGKALEESEQEHQKLIELEKQNQELVSQRNIDQEMISTLRNDLVTGTLVTKKVRHNLEKLGLADEEPGELNVEHVVEKLVRNPETFKTVREIMLTVTREQQQEEQQQQSDMCVLCHRQEIFTVEKNIELAAAAPVPAPAPAQPSSQELRFEHKLRLSPARESAELTRIKDSNTQLQTENARLSVDVAALGSQITSLNTQHVALQLANSQLAAEKDTLLKDIDSLQQEHKHALQDQVTLQCLHDQLSAEYESLNKDKEQLKAAVRDLRQELRDTREQQSVLEQRIEELTSQNNNMKTCSEDLSILRTEHSKLTDDFRNLFATSDRFKNEYKNIQEQYKMVRMEHSSLKLQNTELSGELNTKSDQVRHLQVEYSKVQQRCEMLIQNNAELDSERKALMDNVSQLLSQYQELLAISLEDKKHFHEEEKNYTERVHSLKRQKEKLEEKIMEHYKKSETTVHKKKPFASMLVRRVKKASSDLMNKVPSRNRRSWVDDARTNSQFVIGSESGGNESDNSNEEPLSIASDTHLLQRNVPLRQSLQRDLLDNSIQRGGVVRSSLQAQKRTDLNNSRRNSVHGSLEAPDVTGSSLTLGTAGSRRTVYLIDEHQKLPDGSTAPQPQSSSGNPATPTPAEPQTPQKSASESNAPVGPATFLMYNRINTTIGGASTSGDQTPLLQASGSVSGSQTPLQDDKSARKRTEDKSNSIWYEYGCNEQRRKTKKMWLLKALISLLLVQYLAATCNVCQNESKVACHSETTFSICYDGEPSYDLLSCPENSYCTDGFYTCYQNADPVCKSEEDTTTTEVPTTTTTTTTIPTTTTTEGPWNADEICQLATKSTSYENLDDPTCTTFIRCTVSDGSHSTKVALCPANQYFSTSLTVCTSTKPAGCVEVTTTAVPTTTAKTTVTTTTAEPWSAEATCLTVTESTSFINQDDPTCNTCWRNAFWLCQHQNQMKIGVWKRHAVKLQNPLHLKTRTIQLVAAPNLNYPNTEPWSAERACREVDRSVMIENKNDATCATYVYCYIAGGSTRALIKSCKSNQYFNAEFKLCSINKPEGCE</sequence>
<feature type="compositionally biased region" description="Polar residues" evidence="5">
    <location>
        <begin position="1280"/>
        <end position="1290"/>
    </location>
</feature>
<dbReference type="GO" id="GO:0031122">
    <property type="term" value="P:cytoplasmic microtubule organization"/>
    <property type="evidence" value="ECO:0007669"/>
    <property type="project" value="TreeGrafter"/>
</dbReference>
<reference evidence="7" key="1">
    <citation type="journal article" date="2023" name="Genome Biol. Evol.">
        <title>Long-read-based Genome Assembly of Drosophila gunungcola Reveals Fewer Chemosensory Genes in Flower-breeding Species.</title>
        <authorList>
            <person name="Negi A."/>
            <person name="Liao B.Y."/>
            <person name="Yeh S.D."/>
        </authorList>
    </citation>
    <scope>NUCLEOTIDE SEQUENCE</scope>
    <source>
        <strain evidence="7">Sukarami</strain>
    </source>
</reference>
<evidence type="ECO:0000313" key="8">
    <source>
        <dbReference type="Proteomes" id="UP001059596"/>
    </source>
</evidence>
<evidence type="ECO:0000256" key="4">
    <source>
        <dbReference type="SAM" id="Coils"/>
    </source>
</evidence>
<organism evidence="7 8">
    <name type="scientific">Drosophila gunungcola</name>
    <name type="common">fruit fly</name>
    <dbReference type="NCBI Taxonomy" id="103775"/>
    <lineage>
        <taxon>Eukaryota</taxon>
        <taxon>Metazoa</taxon>
        <taxon>Ecdysozoa</taxon>
        <taxon>Arthropoda</taxon>
        <taxon>Hexapoda</taxon>
        <taxon>Insecta</taxon>
        <taxon>Pterygota</taxon>
        <taxon>Neoptera</taxon>
        <taxon>Endopterygota</taxon>
        <taxon>Diptera</taxon>
        <taxon>Brachycera</taxon>
        <taxon>Muscomorpha</taxon>
        <taxon>Ephydroidea</taxon>
        <taxon>Drosophilidae</taxon>
        <taxon>Drosophila</taxon>
        <taxon>Sophophora</taxon>
    </lineage>
</organism>
<dbReference type="Gene3D" id="1.10.418.10">
    <property type="entry name" value="Calponin-like domain"/>
    <property type="match status" value="1"/>
</dbReference>
<feature type="region of interest" description="Disordered" evidence="5">
    <location>
        <begin position="1274"/>
        <end position="1314"/>
    </location>
</feature>
<evidence type="ECO:0000256" key="2">
    <source>
        <dbReference type="ARBA" id="ARBA00022490"/>
    </source>
</evidence>
<dbReference type="SMART" id="SM00494">
    <property type="entry name" value="ChtBD2"/>
    <property type="match status" value="1"/>
</dbReference>
<dbReference type="GO" id="GO:0030705">
    <property type="term" value="P:cytoskeleton-dependent intracellular transport"/>
    <property type="evidence" value="ECO:0007669"/>
    <property type="project" value="InterPro"/>
</dbReference>
<dbReference type="InterPro" id="IPR002557">
    <property type="entry name" value="Chitin-bd_dom"/>
</dbReference>
<dbReference type="PROSITE" id="PS50940">
    <property type="entry name" value="CHIT_BIND_II"/>
    <property type="match status" value="2"/>
</dbReference>
<gene>
    <name evidence="7" type="ORF">M5D96_008125</name>
</gene>
<feature type="compositionally biased region" description="Low complexity" evidence="5">
    <location>
        <begin position="230"/>
        <end position="249"/>
    </location>
</feature>
<evidence type="ECO:0000256" key="5">
    <source>
        <dbReference type="SAM" id="MobiDB-lite"/>
    </source>
</evidence>
<dbReference type="GO" id="GO:0008061">
    <property type="term" value="F:chitin binding"/>
    <property type="evidence" value="ECO:0007669"/>
    <property type="project" value="InterPro"/>
</dbReference>
<proteinExistence type="predicted"/>
<dbReference type="InterPro" id="IPR043936">
    <property type="entry name" value="HOOK_N"/>
</dbReference>
<keyword evidence="3 4" id="KW-0175">Coiled coil</keyword>
<dbReference type="GO" id="GO:0051959">
    <property type="term" value="F:dynein light intermediate chain binding"/>
    <property type="evidence" value="ECO:0007669"/>
    <property type="project" value="TreeGrafter"/>
</dbReference>
<feature type="compositionally biased region" description="Polar residues" evidence="5">
    <location>
        <begin position="1330"/>
        <end position="1354"/>
    </location>
</feature>
<feature type="compositionally biased region" description="Polar residues" evidence="5">
    <location>
        <begin position="1223"/>
        <end position="1242"/>
    </location>
</feature>
<feature type="region of interest" description="Disordered" evidence="5">
    <location>
        <begin position="536"/>
        <end position="561"/>
    </location>
</feature>
<dbReference type="GO" id="GO:0008017">
    <property type="term" value="F:microtubule binding"/>
    <property type="evidence" value="ECO:0007669"/>
    <property type="project" value="TreeGrafter"/>
</dbReference>
<dbReference type="Pfam" id="PF19047">
    <property type="entry name" value="HOOK_N"/>
    <property type="match status" value="1"/>
</dbReference>
<feature type="compositionally biased region" description="Basic and acidic residues" evidence="5">
    <location>
        <begin position="1355"/>
        <end position="1365"/>
    </location>
</feature>
<feature type="domain" description="Chitin-binding type-2" evidence="6">
    <location>
        <begin position="1661"/>
        <end position="1723"/>
    </location>
</feature>
<dbReference type="SUPFAM" id="SSF57625">
    <property type="entry name" value="Invertebrate chitin-binding proteins"/>
    <property type="match status" value="1"/>
</dbReference>
<feature type="coiled-coil region" evidence="4">
    <location>
        <begin position="660"/>
        <end position="697"/>
    </location>
</feature>
<evidence type="ECO:0000256" key="1">
    <source>
        <dbReference type="ARBA" id="ARBA00004496"/>
    </source>
</evidence>
<dbReference type="Proteomes" id="UP001059596">
    <property type="component" value="Unassembled WGS sequence"/>
</dbReference>
<dbReference type="InterPro" id="IPR036872">
    <property type="entry name" value="CH_dom_sf"/>
</dbReference>
<dbReference type="CDD" id="cd22223">
    <property type="entry name" value="HkD_HkRP"/>
    <property type="match status" value="1"/>
</dbReference>
<accession>A0A9P9YM11</accession>
<name>A0A9P9YM11_9MUSC</name>
<evidence type="ECO:0000313" key="7">
    <source>
        <dbReference type="EMBL" id="KAI8039401.1"/>
    </source>
</evidence>
<dbReference type="GO" id="GO:0005737">
    <property type="term" value="C:cytoplasm"/>
    <property type="evidence" value="ECO:0007669"/>
    <property type="project" value="UniProtKB-SubCell"/>
</dbReference>
<dbReference type="GO" id="GO:0005813">
    <property type="term" value="C:centrosome"/>
    <property type="evidence" value="ECO:0007669"/>
    <property type="project" value="TreeGrafter"/>
</dbReference>
<feature type="region of interest" description="Disordered" evidence="5">
    <location>
        <begin position="1330"/>
        <end position="1365"/>
    </location>
</feature>
<dbReference type="Gene3D" id="1.10.287.1490">
    <property type="match status" value="1"/>
</dbReference>
<feature type="coiled-coil region" evidence="4">
    <location>
        <begin position="876"/>
        <end position="959"/>
    </location>
</feature>
<protein>
    <recommendedName>
        <fullName evidence="6">Chitin-binding type-2 domain-containing protein</fullName>
    </recommendedName>
</protein>
<evidence type="ECO:0000259" key="6">
    <source>
        <dbReference type="PROSITE" id="PS50940"/>
    </source>
</evidence>
<dbReference type="SUPFAM" id="SSF116907">
    <property type="entry name" value="Hook domain"/>
    <property type="match status" value="1"/>
</dbReference>
<dbReference type="GO" id="GO:0005576">
    <property type="term" value="C:extracellular region"/>
    <property type="evidence" value="ECO:0007669"/>
    <property type="project" value="InterPro"/>
</dbReference>
<dbReference type="FunFam" id="1.10.418.10:FF:000084">
    <property type="entry name" value="Girdin, isoform C"/>
    <property type="match status" value="1"/>
</dbReference>
<evidence type="ECO:0000256" key="3">
    <source>
        <dbReference type="ARBA" id="ARBA00023054"/>
    </source>
</evidence>
<feature type="region of interest" description="Disordered" evidence="5">
    <location>
        <begin position="1222"/>
        <end position="1258"/>
    </location>
</feature>
<comment type="caution">
    <text evidence="7">The sequence shown here is derived from an EMBL/GenBank/DDBJ whole genome shotgun (WGS) entry which is preliminary data.</text>
</comment>